<keyword evidence="1" id="KW-1133">Transmembrane helix</keyword>
<proteinExistence type="predicted"/>
<keyword evidence="3" id="KW-1185">Reference proteome</keyword>
<reference evidence="2" key="1">
    <citation type="journal article" date="2014" name="Genome Announc.">
        <title>Draft Genome Sequence of Lactobacillus oryzae Strain SG293T.</title>
        <authorList>
            <person name="Tanizawa Y."/>
            <person name="Fujisawa T."/>
            <person name="Mochizuki T."/>
            <person name="Kaminuma E."/>
            <person name="Nakamura Y."/>
            <person name="Tohno M."/>
        </authorList>
    </citation>
    <scope>NUCLEOTIDE SEQUENCE [LARGE SCALE GENOMIC DNA]</scope>
    <source>
        <strain evidence="2">SG293</strain>
    </source>
</reference>
<dbReference type="EMBL" id="BBJM01000002">
    <property type="protein sequence ID" value="GAK47118.1"/>
    <property type="molecule type" value="Genomic_DNA"/>
</dbReference>
<gene>
    <name evidence="2" type="ORF">LOSG293_020560</name>
</gene>
<dbReference type="PANTHER" id="PTHR38454">
    <property type="entry name" value="INTEGRAL MEMBRANE PROTEIN-RELATED"/>
    <property type="match status" value="1"/>
</dbReference>
<dbReference type="PANTHER" id="PTHR38454:SF1">
    <property type="entry name" value="INTEGRAL MEMBRANE PROTEIN"/>
    <property type="match status" value="1"/>
</dbReference>
<feature type="transmembrane region" description="Helical" evidence="1">
    <location>
        <begin position="26"/>
        <end position="46"/>
    </location>
</feature>
<dbReference type="AlphaFoldDB" id="A0A081BGF0"/>
<evidence type="ECO:0000313" key="3">
    <source>
        <dbReference type="Proteomes" id="UP000028700"/>
    </source>
</evidence>
<dbReference type="STRING" id="1291743.LOSG293_020560"/>
<name>A0A081BGF0_9LACO</name>
<dbReference type="InterPro" id="IPR018580">
    <property type="entry name" value="Uncharacterised_YfhO"/>
</dbReference>
<keyword evidence="1" id="KW-0812">Transmembrane</keyword>
<dbReference type="Pfam" id="PF09586">
    <property type="entry name" value="YfhO"/>
    <property type="match status" value="1"/>
</dbReference>
<sequence length="647" mass="71909">MAAASFLLFALTWALGGGLFLYAHDVIAYVLLAVSLVIVVAPTLFGNHPNWQWTGLATSILLAVISIGIGLYSPEASKYSTQQVQSGSASQWAKNYYDQVDQYLKQSSTNFYRTTTAKGYYNYKTVNNNMPMLLGVHNIGAYYSVQDGKVLEFSESVANQQAAMNDPIRSADHRTTLENLLGVKYMFMRIDQTKQQSVPYGFKYIKKQNGHVRGFRDKKARGLGNNTGTVLLKNNNALPLAYVQTHQVSEQSYDNMTPWAREQSMTFGAVTETPASGVRKAAVKDNSRTVDYSVENLSHPLMTADQVVSYRSRNNFDGTISKTNTSEPASSYQTFTPKVEKDQRYGTGVYPISKTLQSALDKNRSIYEDNATDNETGLKSITSDASGNTMVYKLNFNQPMQAKNTELYLDLDGITTTVPTKQDVLSQDWYKSVFRDETRSKFNILQDVRKATLYPNEAGYTLTAETHDNSNNSVQLGITNMSDYEKKTHTLINLGYSAKNRNSVILRFSGVTSIHFKSAKIVAVPFGQSYTNRLQRLKKTKLNNLKIQNDKVTGQTHTTRAGVLTTSIPYNDGWRLKVDGKEQATQVVNKGFVGASVSAGKHNIELTYQTPGLTLGKVATVIGIIGLILSSLIFSGFVKNQKQPRRH</sequence>
<evidence type="ECO:0000256" key="1">
    <source>
        <dbReference type="SAM" id="Phobius"/>
    </source>
</evidence>
<comment type="caution">
    <text evidence="2">The sequence shown here is derived from an EMBL/GenBank/DDBJ whole genome shotgun (WGS) entry which is preliminary data.</text>
</comment>
<dbReference type="Proteomes" id="UP000028700">
    <property type="component" value="Unassembled WGS sequence"/>
</dbReference>
<feature type="transmembrane region" description="Helical" evidence="1">
    <location>
        <begin position="618"/>
        <end position="638"/>
    </location>
</feature>
<keyword evidence="1" id="KW-0472">Membrane</keyword>
<evidence type="ECO:0000313" key="2">
    <source>
        <dbReference type="EMBL" id="GAK47118.1"/>
    </source>
</evidence>
<dbReference type="eggNOG" id="COG4485">
    <property type="taxonomic scope" value="Bacteria"/>
</dbReference>
<accession>A0A081BGF0</accession>
<evidence type="ECO:0008006" key="4">
    <source>
        <dbReference type="Google" id="ProtNLM"/>
    </source>
</evidence>
<organism evidence="2 3">
    <name type="scientific">Secundilactobacillus oryzae JCM 18671</name>
    <dbReference type="NCBI Taxonomy" id="1291743"/>
    <lineage>
        <taxon>Bacteria</taxon>
        <taxon>Bacillati</taxon>
        <taxon>Bacillota</taxon>
        <taxon>Bacilli</taxon>
        <taxon>Lactobacillales</taxon>
        <taxon>Lactobacillaceae</taxon>
        <taxon>Secundilactobacillus</taxon>
    </lineage>
</organism>
<protein>
    <recommendedName>
        <fullName evidence="4">Integral membrane protein</fullName>
    </recommendedName>
</protein>
<feature type="transmembrane region" description="Helical" evidence="1">
    <location>
        <begin position="53"/>
        <end position="72"/>
    </location>
</feature>